<evidence type="ECO:0000313" key="1">
    <source>
        <dbReference type="EMBL" id="SEE82518.1"/>
    </source>
</evidence>
<dbReference type="Proteomes" id="UP000182725">
    <property type="component" value="Unassembled WGS sequence"/>
</dbReference>
<accession>A0A1H5M1W7</accession>
<evidence type="ECO:0000313" key="2">
    <source>
        <dbReference type="Proteomes" id="UP000182725"/>
    </source>
</evidence>
<sequence length="84" mass="8979">MATKIKIVPNIEGFNAVRRSEGVRADLLARAERILEATGVDGFVIVKTENPQRSGVMVVANTSEARKAEATDKVLTKAIDAGRG</sequence>
<dbReference type="RefSeq" id="WP_074711975.1">
    <property type="nucleotide sequence ID" value="NZ_FNTV01000001.1"/>
</dbReference>
<organism evidence="1 2">
    <name type="scientific">Arthrobacter alpinus</name>
    <dbReference type="NCBI Taxonomy" id="656366"/>
    <lineage>
        <taxon>Bacteria</taxon>
        <taxon>Bacillati</taxon>
        <taxon>Actinomycetota</taxon>
        <taxon>Actinomycetes</taxon>
        <taxon>Micrococcales</taxon>
        <taxon>Micrococcaceae</taxon>
        <taxon>Arthrobacter</taxon>
    </lineage>
</organism>
<proteinExistence type="predicted"/>
<reference evidence="1 2" key="1">
    <citation type="submission" date="2016-10" db="EMBL/GenBank/DDBJ databases">
        <authorList>
            <person name="de Groot N.N."/>
        </authorList>
    </citation>
    <scope>NUCLEOTIDE SEQUENCE [LARGE SCALE GENOMIC DNA]</scope>
    <source>
        <strain evidence="1 2">DSM 22274</strain>
    </source>
</reference>
<gene>
    <name evidence="1" type="ORF">SAMN04489740_2686</name>
</gene>
<dbReference type="AlphaFoldDB" id="A0A1H5M1W7"/>
<name>A0A1H5M1W7_9MICC</name>
<dbReference type="EMBL" id="FNTV01000001">
    <property type="protein sequence ID" value="SEE82518.1"/>
    <property type="molecule type" value="Genomic_DNA"/>
</dbReference>
<protein>
    <submittedName>
        <fullName evidence="1">Uncharacterized protein</fullName>
    </submittedName>
</protein>